<reference evidence="1" key="1">
    <citation type="submission" date="2024-12" db="EMBL/GenBank/DDBJ databases">
        <authorList>
            <person name="Wu N."/>
        </authorList>
    </citation>
    <scope>NUCLEOTIDE SEQUENCE</scope>
    <source>
        <strain evidence="1">P15</strain>
    </source>
</reference>
<dbReference type="Proteomes" id="UP001631969">
    <property type="component" value="Unassembled WGS sequence"/>
</dbReference>
<sequence>MSTDNAAGCAPLLDGPLVELTLFAAGYCRHPEFFTIRGGSWRPVPFPAGFALIRHPQHGYILFDTGYSRRFVEETRRLPQLLYRMITPVVFREEDGAVSQLGRKGIQAEEIGTVVLSHFHADHTAGLRDFPRARFIYKREAYAAVNKLSPFAAVKAGYLSGLLPEDFGERSAFMEDVSPYPLPGSFPFEHGYDLLGDGSLVAVDLPGHAAGQTGLLLRTAEGEVFLCADAVWSSRAFREDRKPHPAARIIMADAGEYGQSFRRLIRLHREYPQLLIIPSHCGEALGWTGEERRP</sequence>
<dbReference type="EMBL" id="JBJURJ010000013">
    <property type="protein sequence ID" value="MFM9330582.1"/>
    <property type="molecule type" value="Genomic_DNA"/>
</dbReference>
<evidence type="ECO:0000313" key="1">
    <source>
        <dbReference type="EMBL" id="MFM9330582.1"/>
    </source>
</evidence>
<comment type="caution">
    <text evidence="1">The sequence shown here is derived from an EMBL/GenBank/DDBJ whole genome shotgun (WGS) entry which is preliminary data.</text>
</comment>
<name>A0ACC7P8A8_9BACL</name>
<organism evidence="1 2">
    <name type="scientific">Paenibacillus mesotrionivorans</name>
    <dbReference type="NCBI Taxonomy" id="3160968"/>
    <lineage>
        <taxon>Bacteria</taxon>
        <taxon>Bacillati</taxon>
        <taxon>Bacillota</taxon>
        <taxon>Bacilli</taxon>
        <taxon>Bacillales</taxon>
        <taxon>Paenibacillaceae</taxon>
        <taxon>Paenibacillus</taxon>
    </lineage>
</organism>
<protein>
    <submittedName>
        <fullName evidence="1">MBL fold metallo-hydrolase</fullName>
    </submittedName>
</protein>
<proteinExistence type="predicted"/>
<accession>A0ACC7P8A8</accession>
<evidence type="ECO:0000313" key="2">
    <source>
        <dbReference type="Proteomes" id="UP001631969"/>
    </source>
</evidence>
<gene>
    <name evidence="1" type="ORF">ACI1P1_19970</name>
</gene>
<keyword evidence="2" id="KW-1185">Reference proteome</keyword>